<feature type="domain" description="HTH dtxR-type" evidence="1">
    <location>
        <begin position="1"/>
        <end position="62"/>
    </location>
</feature>
<dbReference type="SUPFAM" id="SSF46785">
    <property type="entry name" value="Winged helix' DNA-binding domain"/>
    <property type="match status" value="1"/>
</dbReference>
<dbReference type="SMART" id="SM00529">
    <property type="entry name" value="HTH_DTXR"/>
    <property type="match status" value="1"/>
</dbReference>
<name>A0A4D6H8V5_9EURY</name>
<dbReference type="RefSeq" id="WP_049993778.1">
    <property type="nucleotide sequence ID" value="NZ_CP031310.1"/>
</dbReference>
<keyword evidence="3" id="KW-1185">Reference proteome</keyword>
<evidence type="ECO:0000313" key="2">
    <source>
        <dbReference type="EMBL" id="QCC50333.1"/>
    </source>
</evidence>
<dbReference type="GeneID" id="39846872"/>
<dbReference type="InterPro" id="IPR036390">
    <property type="entry name" value="WH_DNA-bd_sf"/>
</dbReference>
<dbReference type="InterPro" id="IPR036388">
    <property type="entry name" value="WH-like_DNA-bd_sf"/>
</dbReference>
<dbReference type="KEGG" id="hsn:DV733_03365"/>
<evidence type="ECO:0000259" key="1">
    <source>
        <dbReference type="PROSITE" id="PS50944"/>
    </source>
</evidence>
<dbReference type="Pfam" id="PF01325">
    <property type="entry name" value="Fe_dep_repress"/>
    <property type="match status" value="1"/>
</dbReference>
<dbReference type="GO" id="GO:0003677">
    <property type="term" value="F:DNA binding"/>
    <property type="evidence" value="ECO:0007669"/>
    <property type="project" value="InterPro"/>
</dbReference>
<dbReference type="PANTHER" id="PTHR33238:SF7">
    <property type="entry name" value="IRON-DEPENDENT TRANSCRIPTIONAL REGULATOR"/>
    <property type="match status" value="1"/>
</dbReference>
<evidence type="ECO:0000313" key="3">
    <source>
        <dbReference type="Proteomes" id="UP000296706"/>
    </source>
</evidence>
<dbReference type="OrthoDB" id="266552at2157"/>
<dbReference type="GO" id="GO:0003700">
    <property type="term" value="F:DNA-binding transcription factor activity"/>
    <property type="evidence" value="ECO:0007669"/>
    <property type="project" value="InterPro"/>
</dbReference>
<gene>
    <name evidence="2" type="ORF">DV733_03365</name>
</gene>
<reference evidence="2 3" key="1">
    <citation type="journal article" date="2019" name="Nat. Commun.">
        <title>A new type of DNA phosphorothioation-based antiviral system in archaea.</title>
        <authorList>
            <person name="Xiong L."/>
            <person name="Liu S."/>
            <person name="Chen S."/>
            <person name="Xiao Y."/>
            <person name="Zhu B."/>
            <person name="Gao Y."/>
            <person name="Zhang Y."/>
            <person name="Chen B."/>
            <person name="Luo J."/>
            <person name="Deng Z."/>
            <person name="Chen X."/>
            <person name="Wang L."/>
            <person name="Chen S."/>
        </authorList>
    </citation>
    <scope>NUCLEOTIDE SEQUENCE [LARGE SCALE GENOMIC DNA]</scope>
    <source>
        <strain evidence="2 3">CBA1105</strain>
    </source>
</reference>
<dbReference type="STRING" id="1457250.GCA_000755225_02971"/>
<dbReference type="GO" id="GO:0046914">
    <property type="term" value="F:transition metal ion binding"/>
    <property type="evidence" value="ECO:0007669"/>
    <property type="project" value="InterPro"/>
</dbReference>
<dbReference type="InterPro" id="IPR050536">
    <property type="entry name" value="DtxR_MntR_Metal-Reg"/>
</dbReference>
<dbReference type="AlphaFoldDB" id="A0A4D6H8V5"/>
<protein>
    <submittedName>
        <fullName evidence="2">Metal-dependent transcriptional regulator</fullName>
    </submittedName>
</protein>
<dbReference type="PROSITE" id="PS50944">
    <property type="entry name" value="HTH_DTXR"/>
    <property type="match status" value="1"/>
</dbReference>
<sequence length="135" mass="15429">MSDESRYLLALYREERARSPPLPPGRIAERLDRSPAAVTEMLQRMADRGLLTYEPYEGATLTPTGRARAGEYYETYVVLVQFFEEVLELDDTEAEAHQFVGVLSKTVTDRLATTLLDTEDFAERPHSRRQQSETT</sequence>
<accession>A0A4D6H8V5</accession>
<proteinExistence type="predicted"/>
<dbReference type="InterPro" id="IPR022687">
    <property type="entry name" value="HTH_DTXR"/>
</dbReference>
<dbReference type="PANTHER" id="PTHR33238">
    <property type="entry name" value="IRON (METAL) DEPENDENT REPRESSOR, DTXR FAMILY"/>
    <property type="match status" value="1"/>
</dbReference>
<dbReference type="EMBL" id="CP031310">
    <property type="protein sequence ID" value="QCC50333.1"/>
    <property type="molecule type" value="Genomic_DNA"/>
</dbReference>
<organism evidence="2 3">
    <name type="scientific">Halapricum salinum</name>
    <dbReference type="NCBI Taxonomy" id="1457250"/>
    <lineage>
        <taxon>Archaea</taxon>
        <taxon>Methanobacteriati</taxon>
        <taxon>Methanobacteriota</taxon>
        <taxon>Stenosarchaea group</taxon>
        <taxon>Halobacteria</taxon>
        <taxon>Halobacteriales</taxon>
        <taxon>Haloarculaceae</taxon>
        <taxon>Halapricum</taxon>
    </lineage>
</organism>
<dbReference type="InterPro" id="IPR022689">
    <property type="entry name" value="Iron_dep_repressor"/>
</dbReference>
<dbReference type="Proteomes" id="UP000296706">
    <property type="component" value="Chromosome"/>
</dbReference>
<dbReference type="Gene3D" id="1.10.10.10">
    <property type="entry name" value="Winged helix-like DNA-binding domain superfamily/Winged helix DNA-binding domain"/>
    <property type="match status" value="1"/>
</dbReference>